<name>A0A7C1X8R4_9PSED</name>
<dbReference type="AlphaFoldDB" id="A0A7C1X8R4"/>
<sequence length="56" mass="6378">MPFPFRKAAGTSIFNSRRKCAVFFQLQSSRHFHHAVQVISSYQRVGFGASASRDYP</sequence>
<protein>
    <submittedName>
        <fullName evidence="1">Uncharacterized protein</fullName>
    </submittedName>
</protein>
<gene>
    <name evidence="1" type="ORF">ENP23_15645</name>
</gene>
<reference evidence="1" key="1">
    <citation type="journal article" date="2020" name="mSystems">
        <title>Genome- and Community-Level Interaction Insights into Carbon Utilization and Element Cycling Functions of Hydrothermarchaeota in Hydrothermal Sediment.</title>
        <authorList>
            <person name="Zhou Z."/>
            <person name="Liu Y."/>
            <person name="Xu W."/>
            <person name="Pan J."/>
            <person name="Luo Z.H."/>
            <person name="Li M."/>
        </authorList>
    </citation>
    <scope>NUCLEOTIDE SEQUENCE [LARGE SCALE GENOMIC DNA]</scope>
    <source>
        <strain evidence="1">SpSt-200</strain>
    </source>
</reference>
<evidence type="ECO:0000313" key="1">
    <source>
        <dbReference type="EMBL" id="HEF27200.1"/>
    </source>
</evidence>
<dbReference type="EMBL" id="DSIN01000027">
    <property type="protein sequence ID" value="HEF27200.1"/>
    <property type="molecule type" value="Genomic_DNA"/>
</dbReference>
<organism evidence="1">
    <name type="scientific">Pseudomonas graminis</name>
    <dbReference type="NCBI Taxonomy" id="158627"/>
    <lineage>
        <taxon>Bacteria</taxon>
        <taxon>Pseudomonadati</taxon>
        <taxon>Pseudomonadota</taxon>
        <taxon>Gammaproteobacteria</taxon>
        <taxon>Pseudomonadales</taxon>
        <taxon>Pseudomonadaceae</taxon>
        <taxon>Pseudomonas</taxon>
    </lineage>
</organism>
<accession>A0A7C1X8R4</accession>
<proteinExistence type="predicted"/>
<comment type="caution">
    <text evidence="1">The sequence shown here is derived from an EMBL/GenBank/DDBJ whole genome shotgun (WGS) entry which is preliminary data.</text>
</comment>